<evidence type="ECO:0000256" key="4">
    <source>
        <dbReference type="ARBA" id="ARBA00005002"/>
    </source>
</evidence>
<comment type="similarity">
    <text evidence="17">Belongs to the LpxC family.</text>
</comment>
<dbReference type="Proteomes" id="UP000260823">
    <property type="component" value="Unassembled WGS sequence"/>
</dbReference>
<comment type="catalytic activity">
    <reaction evidence="13 17">
        <text>a UDP-3-O-[(3R)-3-hydroxyacyl]-N-acetyl-alpha-D-glucosamine + H2O = a UDP-3-O-[(3R)-3-hydroxyacyl]-alpha-D-glucosamine + acetate</text>
        <dbReference type="Rhea" id="RHEA:67816"/>
        <dbReference type="ChEBI" id="CHEBI:15377"/>
        <dbReference type="ChEBI" id="CHEBI:30089"/>
        <dbReference type="ChEBI" id="CHEBI:137740"/>
        <dbReference type="ChEBI" id="CHEBI:173225"/>
        <dbReference type="EC" id="3.5.1.108"/>
    </reaction>
</comment>
<dbReference type="UniPathway" id="UPA00359">
    <property type="reaction ID" value="UER00478"/>
</dbReference>
<dbReference type="Pfam" id="PF07977">
    <property type="entry name" value="FabA"/>
    <property type="match status" value="1"/>
</dbReference>
<evidence type="ECO:0000256" key="8">
    <source>
        <dbReference type="ARBA" id="ARBA00022723"/>
    </source>
</evidence>
<evidence type="ECO:0000256" key="11">
    <source>
        <dbReference type="ARBA" id="ARBA00023098"/>
    </source>
</evidence>
<dbReference type="CDD" id="cd01288">
    <property type="entry name" value="FabZ"/>
    <property type="match status" value="1"/>
</dbReference>
<evidence type="ECO:0000256" key="12">
    <source>
        <dbReference type="ARBA" id="ARBA00023239"/>
    </source>
</evidence>
<dbReference type="PANTHER" id="PTHR33694">
    <property type="entry name" value="UDP-3-O-ACYL-N-ACETYLGLUCOSAMINE DEACETYLASE 1, MITOCHONDRIAL-RELATED"/>
    <property type="match status" value="1"/>
</dbReference>
<comment type="caution">
    <text evidence="19">The sequence shown here is derived from an EMBL/GenBank/DDBJ whole genome shotgun (WGS) entry which is preliminary data.</text>
</comment>
<evidence type="ECO:0000256" key="17">
    <source>
        <dbReference type="HAMAP-Rule" id="MF_00388"/>
    </source>
</evidence>
<dbReference type="PANTHER" id="PTHR33694:SF1">
    <property type="entry name" value="UDP-3-O-ACYL-N-ACETYLGLUCOSAMINE DEACETYLASE 1, MITOCHONDRIAL-RELATED"/>
    <property type="match status" value="1"/>
</dbReference>
<dbReference type="HAMAP" id="MF_00388">
    <property type="entry name" value="LpxC"/>
    <property type="match status" value="1"/>
</dbReference>
<feature type="binding site" evidence="17">
    <location>
        <position position="265"/>
    </location>
    <ligand>
        <name>Zn(2+)</name>
        <dbReference type="ChEBI" id="CHEBI:29105"/>
    </ligand>
</feature>
<evidence type="ECO:0000256" key="7">
    <source>
        <dbReference type="ARBA" id="ARBA00022556"/>
    </source>
</evidence>
<dbReference type="FunFam" id="3.10.129.10:FF:000001">
    <property type="entry name" value="3-hydroxyacyl-[acyl-carrier-protein] dehydratase FabZ"/>
    <property type="match status" value="1"/>
</dbReference>
<evidence type="ECO:0000256" key="14">
    <source>
        <dbReference type="ARBA" id="ARBA00025049"/>
    </source>
</evidence>
<organism evidence="19 20">
    <name type="scientific">Mucilaginibacter terrenus</name>
    <dbReference type="NCBI Taxonomy" id="2482727"/>
    <lineage>
        <taxon>Bacteria</taxon>
        <taxon>Pseudomonadati</taxon>
        <taxon>Bacteroidota</taxon>
        <taxon>Sphingobacteriia</taxon>
        <taxon>Sphingobacteriales</taxon>
        <taxon>Sphingobacteriaceae</taxon>
        <taxon>Mucilaginibacter</taxon>
    </lineage>
</organism>
<accession>A0A3E2NPC1</accession>
<proteinExistence type="inferred from homology"/>
<dbReference type="NCBIfam" id="TIGR00325">
    <property type="entry name" value="lpxC"/>
    <property type="match status" value="1"/>
</dbReference>
<evidence type="ECO:0000256" key="16">
    <source>
        <dbReference type="ARBA" id="ARBA00061355"/>
    </source>
</evidence>
<keyword evidence="7 17" id="KW-0441">Lipid A biosynthesis</keyword>
<dbReference type="OrthoDB" id="9772788at2"/>
<sequence length="468" mass="51852">MQQMNVKQRTIKAPVSVAGTGLHTGEAVTMTFNPAPEKHGYKFRRVDLPGQPIIDADCDNVTDTSRGTTLTQNGASVSTVEHVLAALVGLEIDNVLIDLDGPETPIMDGSSIQFIDAIEQTGFQDQDADREYYHIPYNIHYSEPDRKVEMVAMPLDGDYRFTCMVDYNSQVLGSQHATISTIAEFKKEIASSRTFCFLHELEALLKHDLIKGGDLNNAIVVVDKNVDEEELAHLAKLFNRKDISVAPQGILNNIELRHQNEPARHKLLDMIGDLALVGVPLKGHIMAARPGHAANVAFAKKIKALIKKERSRKHVKVYDPNMTPVYDTVQIMNILPHRPPMLLVDKILELTKTHVVGLKAVTMNEPFFVGHFPGAPVMPGVLQIEAMAQTGGILVLNTVPDPENWLTLFLKIENARFKDKVLPGDTLIFRCDLVAPIRRGIAQMKGIGMVGEKIVVEAELMAQIVKYK</sequence>
<dbReference type="InterPro" id="IPR013114">
    <property type="entry name" value="FabA_FabZ"/>
</dbReference>
<keyword evidence="6 17" id="KW-0444">Lipid biosynthesis</keyword>
<dbReference type="NCBIfam" id="NF000582">
    <property type="entry name" value="PRK00006.1"/>
    <property type="match status" value="1"/>
</dbReference>
<dbReference type="SUPFAM" id="SSF54211">
    <property type="entry name" value="Ribosomal protein S5 domain 2-like"/>
    <property type="match status" value="2"/>
</dbReference>
<dbReference type="SUPFAM" id="SSF54637">
    <property type="entry name" value="Thioesterase/thiol ester dehydrase-isomerase"/>
    <property type="match status" value="1"/>
</dbReference>
<dbReference type="GO" id="GO:0009245">
    <property type="term" value="P:lipid A biosynthetic process"/>
    <property type="evidence" value="ECO:0007669"/>
    <property type="project" value="UniProtKB-UniRule"/>
</dbReference>
<feature type="active site" description="Proton donor" evidence="17">
    <location>
        <position position="292"/>
    </location>
</feature>
<comment type="pathway">
    <text evidence="4 17">Glycolipid biosynthesis; lipid IV(A) biosynthesis; lipid IV(A) from (3R)-3-hydroxytetradecanoyl-[acyl-carrier-protein] and UDP-N-acetyl-alpha-D-glucosamine: step 2/6.</text>
</comment>
<comment type="similarity">
    <text evidence="16">In the C-terminal section; belongs to the thioester dehydratase family.</text>
</comment>
<dbReference type="EMBL" id="QWDE01000002">
    <property type="protein sequence ID" value="RFZ82827.1"/>
    <property type="molecule type" value="Genomic_DNA"/>
</dbReference>
<evidence type="ECO:0000256" key="9">
    <source>
        <dbReference type="ARBA" id="ARBA00022801"/>
    </source>
</evidence>
<dbReference type="NCBIfam" id="NF009667">
    <property type="entry name" value="PRK13188.1"/>
    <property type="match status" value="1"/>
</dbReference>
<evidence type="ECO:0000256" key="10">
    <source>
        <dbReference type="ARBA" id="ARBA00022833"/>
    </source>
</evidence>
<dbReference type="InterPro" id="IPR029069">
    <property type="entry name" value="HotDog_dom_sf"/>
</dbReference>
<comment type="subcellular location">
    <subcellularLocation>
        <location evidence="3">Cytoplasm</location>
    </subcellularLocation>
</comment>
<keyword evidence="10 17" id="KW-0862">Zinc</keyword>
<dbReference type="EC" id="3.5.1.108" evidence="17 18"/>
<keyword evidence="20" id="KW-1185">Reference proteome</keyword>
<comment type="similarity">
    <text evidence="15">In the N-terminal section; belongs to the LpxC family.</text>
</comment>
<keyword evidence="9 17" id="KW-0378">Hydrolase</keyword>
<keyword evidence="8 17" id="KW-0479">Metal-binding</keyword>
<dbReference type="GO" id="GO:0103117">
    <property type="term" value="F:UDP-3-O-acyl-N-acetylglucosamine deacetylase activity"/>
    <property type="evidence" value="ECO:0007669"/>
    <property type="project" value="UniProtKB-UniRule"/>
</dbReference>
<dbReference type="InterPro" id="IPR004463">
    <property type="entry name" value="UDP-acyl_GlcNac_deAcase"/>
</dbReference>
<dbReference type="InterPro" id="IPR011334">
    <property type="entry name" value="UDP-acyl_GlcNac_deAcase_C"/>
</dbReference>
<dbReference type="GO" id="GO:0046872">
    <property type="term" value="F:metal ion binding"/>
    <property type="evidence" value="ECO:0007669"/>
    <property type="project" value="UniProtKB-KW"/>
</dbReference>
<keyword evidence="12" id="KW-0456">Lyase</keyword>
<keyword evidence="11 17" id="KW-0443">Lipid metabolism</keyword>
<evidence type="ECO:0000256" key="18">
    <source>
        <dbReference type="NCBIfam" id="TIGR00325"/>
    </source>
</evidence>
<comment type="cofactor">
    <cofactor evidence="1 17">
        <name>Zn(2+)</name>
        <dbReference type="ChEBI" id="CHEBI:29105"/>
    </cofactor>
</comment>
<comment type="function">
    <text evidence="2 17">Catalyzes the hydrolysis of UDP-3-O-myristoyl-N-acetylglucosamine to form UDP-3-O-myristoylglucosamine and acetate, the committed step in lipid A biosynthesis.</text>
</comment>
<evidence type="ECO:0000256" key="13">
    <source>
        <dbReference type="ARBA" id="ARBA00024535"/>
    </source>
</evidence>
<name>A0A3E2NPC1_9SPHI</name>
<feature type="binding site" evidence="17">
    <location>
        <position position="269"/>
    </location>
    <ligand>
        <name>Zn(2+)</name>
        <dbReference type="ChEBI" id="CHEBI:29105"/>
    </ligand>
</feature>
<evidence type="ECO:0000313" key="19">
    <source>
        <dbReference type="EMBL" id="RFZ82827.1"/>
    </source>
</evidence>
<evidence type="ECO:0000313" key="20">
    <source>
        <dbReference type="Proteomes" id="UP000260823"/>
    </source>
</evidence>
<evidence type="ECO:0000256" key="2">
    <source>
        <dbReference type="ARBA" id="ARBA00002923"/>
    </source>
</evidence>
<keyword evidence="5" id="KW-0963">Cytoplasm</keyword>
<evidence type="ECO:0000256" key="1">
    <source>
        <dbReference type="ARBA" id="ARBA00001947"/>
    </source>
</evidence>
<gene>
    <name evidence="17" type="primary">lpxC</name>
    <name evidence="19" type="ORF">DYU05_11730</name>
</gene>
<dbReference type="AlphaFoldDB" id="A0A3E2NPC1"/>
<dbReference type="InterPro" id="IPR015870">
    <property type="entry name" value="UDP-acyl_N-AcGlcN_deAcase_N"/>
</dbReference>
<evidence type="ECO:0000256" key="5">
    <source>
        <dbReference type="ARBA" id="ARBA00022490"/>
    </source>
</evidence>
<dbReference type="Gene3D" id="3.10.129.10">
    <property type="entry name" value="Hotdog Thioesterase"/>
    <property type="match status" value="1"/>
</dbReference>
<dbReference type="Gene3D" id="3.30.1700.10">
    <property type="entry name" value="lpxc deacetylase, domain 2"/>
    <property type="match status" value="1"/>
</dbReference>
<evidence type="ECO:0000256" key="6">
    <source>
        <dbReference type="ARBA" id="ARBA00022516"/>
    </source>
</evidence>
<comment type="function">
    <text evidence="14">Involved in unsaturated fatty acids biosynthesis. Catalyzes the dehydration of short chain beta-hydroxyacyl-ACPs and long chain saturated and unsaturated beta-hydroxyacyl-ACPs.</text>
</comment>
<dbReference type="Pfam" id="PF03331">
    <property type="entry name" value="LpxC"/>
    <property type="match status" value="2"/>
</dbReference>
<dbReference type="Gene3D" id="3.30.230.20">
    <property type="entry name" value="lpxc deacetylase, domain 1"/>
    <property type="match status" value="1"/>
</dbReference>
<dbReference type="InterPro" id="IPR020568">
    <property type="entry name" value="Ribosomal_Su5_D2-typ_SF"/>
</dbReference>
<evidence type="ECO:0000256" key="3">
    <source>
        <dbReference type="ARBA" id="ARBA00004496"/>
    </source>
</evidence>
<dbReference type="GO" id="GO:0016020">
    <property type="term" value="C:membrane"/>
    <property type="evidence" value="ECO:0007669"/>
    <property type="project" value="GOC"/>
</dbReference>
<feature type="binding site" evidence="17">
    <location>
        <position position="82"/>
    </location>
    <ligand>
        <name>Zn(2+)</name>
        <dbReference type="ChEBI" id="CHEBI:29105"/>
    </ligand>
</feature>
<dbReference type="GO" id="GO:0016829">
    <property type="term" value="F:lyase activity"/>
    <property type="evidence" value="ECO:0007669"/>
    <property type="project" value="UniProtKB-KW"/>
</dbReference>
<protein>
    <recommendedName>
        <fullName evidence="17 18">UDP-3-O-acyl-N-acetylglucosamine deacetylase</fullName>
        <shortName evidence="17">UDP-3-O-acyl-GlcNAc deacetylase</shortName>
        <ecNumber evidence="17 18">3.5.1.108</ecNumber>
    </recommendedName>
    <alternativeName>
        <fullName evidence="17">UDP-3-O-[R-3-hydroxymyristoyl]-N-acetylglucosamine deacetylase</fullName>
    </alternativeName>
</protein>
<dbReference type="GO" id="GO:0005737">
    <property type="term" value="C:cytoplasm"/>
    <property type="evidence" value="ECO:0007669"/>
    <property type="project" value="UniProtKB-SubCell"/>
</dbReference>
<reference evidence="19 20" key="1">
    <citation type="submission" date="2018-08" db="EMBL/GenBank/DDBJ databases">
        <title>Mucilaginibacter terrae sp. nov., isolated from manganese diggings.</title>
        <authorList>
            <person name="Huang Y."/>
            <person name="Zhou Z."/>
        </authorList>
    </citation>
    <scope>NUCLEOTIDE SEQUENCE [LARGE SCALE GENOMIC DNA]</scope>
    <source>
        <strain evidence="19 20">ZH6</strain>
    </source>
</reference>
<evidence type="ECO:0000256" key="15">
    <source>
        <dbReference type="ARBA" id="ARBA00061221"/>
    </source>
</evidence>